<name>B0D5S9_LACBS</name>
<keyword evidence="3" id="KW-1185">Reference proteome</keyword>
<dbReference type="Gene3D" id="1.25.40.10">
    <property type="entry name" value="Tetratricopeptide repeat domain"/>
    <property type="match status" value="1"/>
</dbReference>
<evidence type="ECO:0000313" key="2">
    <source>
        <dbReference type="EMBL" id="EDR10072.1"/>
    </source>
</evidence>
<dbReference type="InterPro" id="IPR011990">
    <property type="entry name" value="TPR-like_helical_dom_sf"/>
</dbReference>
<sequence>MRRDRERERALLERRKSDIAIHTAHHTTKDLFPRHSSLDIRSSASDIARGVQMNGNGHVNGKSTRRSQSLHRHLVQLDDIDLDLSSSDEDRARARTSEIYMTRIDSWSGAQVLQAVHDINSEILQFAASATEIFSFSPSPSSSGASSSRSIQAMHDTSARIGPNLTRILSNRDHSQDPILVQLALQSCVSLCIARAFTSFCIGLPSKSDGVLSQIYARMRASEPQPTASKWRALAHAHVHAIYPTLTEYSINELSDTILRWTADIFLITGCHHPPDASHTPSSSPQSVRSISVSPPSTRSTTTTTTTMDTASALRARFTEQVRRISKAVLKLEKVARQETMSTSFEVVVADPLHPLFVPEGMQDAFGEYGPSKGAVLATTELGLRATFDESMLAMFGFRCMVLSDHDDQPQNKVLTRSRIPESESNTPLLSSVNIFILTDVRLLAIACIPNGLRVKSALHVHFRLALCIYPRPCSILGVFLGSRDGFRKRRLRVVRTTPGTEFQNSTENLPEGKRVTVLDVAEETRGAVTTSSGIMLNTGRFSWLTQRLWKRKIADCAGYPEVQYSTKNLPEVERVIRLDVVEETRDTVTIYNGESSGDNRAAVPTTTEYLTAAVKNVLTLLQSVSTVIPVPLLKESCQVASKVIELYEHSPDNLQGFGGDRWAEQIETILHRFEYGEARRLREKAVICHGDIYAAKVDEKWRHDEIHLVVQQQMPLKPEIFHGREIPVQEIARLLIKEESSRVCILGPGGMGKTSVSLAVVESDCIKNHFSPEHLFWVPCIEATSATLLLELLYTQLQIPRNKPITLSEIVSQLDVSTQPRLILLDNFETPWNTPDAERKVGVILRKLGELKHVSILVTMLANQAPRDKAIIWQSRVIQPTDEETSLRIFRDINPDSENEPDADVKALLTRLGHMPFAVTLIANLGKQGQSTAKELLHAWTKFGPNILPEQNEQSMNRSISLSVDGSVVQKNPNANLLLKVLSLLPVGTTKENLSWWAPTLEKFMIPSAIAGLSAAALLVQQPTTTPKVLSSSIAVTTKEKVSWCAPTLEEIMEEINPSAIAGVSFPFAIPSIPSAIPGLSAAALPVKQSTTSPVLSLPPVVQSFMQQQNRIEEDVRTAIFTSCCDYVIANACRDDDRRFRANAKKLAAEDANIRSVLFSHLPSSNLSEKTIKAFIALSWHYCDRGSNPEIASRTVEAAKAFGVKKYIASALWCLGRTYYNVRDHLAYDNLQQAYQLFNALPPDNVTQRFGGQCGIDFVNCAQIYLEQSKVVSLARDVEARCATLSDNLVHAQSLVCLGNVLCIAGQYSDALHSLSQAITLLKVLNDNTNLAYAYEITAQVHCRRHQLKDALEAVRTASKYAKLSDKPCAPWGSAVR</sequence>
<evidence type="ECO:0000313" key="3">
    <source>
        <dbReference type="Proteomes" id="UP000001194"/>
    </source>
</evidence>
<gene>
    <name evidence="2" type="ORF">LACBIDRAFT_293716</name>
</gene>
<dbReference type="SUPFAM" id="SSF48452">
    <property type="entry name" value="TPR-like"/>
    <property type="match status" value="1"/>
</dbReference>
<organism evidence="3">
    <name type="scientific">Laccaria bicolor (strain S238N-H82 / ATCC MYA-4686)</name>
    <name type="common">Bicoloured deceiver</name>
    <name type="synonym">Laccaria laccata var. bicolor</name>
    <dbReference type="NCBI Taxonomy" id="486041"/>
    <lineage>
        <taxon>Eukaryota</taxon>
        <taxon>Fungi</taxon>
        <taxon>Dikarya</taxon>
        <taxon>Basidiomycota</taxon>
        <taxon>Agaricomycotina</taxon>
        <taxon>Agaricomycetes</taxon>
        <taxon>Agaricomycetidae</taxon>
        <taxon>Agaricales</taxon>
        <taxon>Agaricineae</taxon>
        <taxon>Hydnangiaceae</taxon>
        <taxon>Laccaria</taxon>
    </lineage>
</organism>
<feature type="compositionally biased region" description="Low complexity" evidence="1">
    <location>
        <begin position="280"/>
        <end position="307"/>
    </location>
</feature>
<dbReference type="EMBL" id="DS547098">
    <property type="protein sequence ID" value="EDR10072.1"/>
    <property type="molecule type" value="Genomic_DNA"/>
</dbReference>
<evidence type="ECO:0000256" key="1">
    <source>
        <dbReference type="SAM" id="MobiDB-lite"/>
    </source>
</evidence>
<dbReference type="InterPro" id="IPR027417">
    <property type="entry name" value="P-loop_NTPase"/>
</dbReference>
<dbReference type="OrthoDB" id="3173171at2759"/>
<dbReference type="RefSeq" id="XP_001879457.1">
    <property type="nucleotide sequence ID" value="XM_001879422.1"/>
</dbReference>
<protein>
    <submittedName>
        <fullName evidence="2">Predicted protein</fullName>
    </submittedName>
</protein>
<dbReference type="GeneID" id="6074767"/>
<dbReference type="Gene3D" id="3.40.50.300">
    <property type="entry name" value="P-loop containing nucleotide triphosphate hydrolases"/>
    <property type="match status" value="1"/>
</dbReference>
<feature type="region of interest" description="Disordered" evidence="1">
    <location>
        <begin position="276"/>
        <end position="310"/>
    </location>
</feature>
<dbReference type="PANTHER" id="PTHR47691">
    <property type="entry name" value="REGULATOR-RELATED"/>
    <property type="match status" value="1"/>
</dbReference>
<dbReference type="STRING" id="486041.B0D5S9"/>
<dbReference type="KEGG" id="lbc:LACBIDRAFT_293716"/>
<reference evidence="2 3" key="1">
    <citation type="journal article" date="2008" name="Nature">
        <title>The genome of Laccaria bicolor provides insights into mycorrhizal symbiosis.</title>
        <authorList>
            <person name="Martin F."/>
            <person name="Aerts A."/>
            <person name="Ahren D."/>
            <person name="Brun A."/>
            <person name="Danchin E.G.J."/>
            <person name="Duchaussoy F."/>
            <person name="Gibon J."/>
            <person name="Kohler A."/>
            <person name="Lindquist E."/>
            <person name="Pereda V."/>
            <person name="Salamov A."/>
            <person name="Shapiro H.J."/>
            <person name="Wuyts J."/>
            <person name="Blaudez D."/>
            <person name="Buee M."/>
            <person name="Brokstein P."/>
            <person name="Canbaeck B."/>
            <person name="Cohen D."/>
            <person name="Courty P.E."/>
            <person name="Coutinho P.M."/>
            <person name="Delaruelle C."/>
            <person name="Detter J.C."/>
            <person name="Deveau A."/>
            <person name="DiFazio S."/>
            <person name="Duplessis S."/>
            <person name="Fraissinet-Tachet L."/>
            <person name="Lucic E."/>
            <person name="Frey-Klett P."/>
            <person name="Fourrey C."/>
            <person name="Feussner I."/>
            <person name="Gay G."/>
            <person name="Grimwood J."/>
            <person name="Hoegger P.J."/>
            <person name="Jain P."/>
            <person name="Kilaru S."/>
            <person name="Labbe J."/>
            <person name="Lin Y.C."/>
            <person name="Legue V."/>
            <person name="Le Tacon F."/>
            <person name="Marmeisse R."/>
            <person name="Melayah D."/>
            <person name="Montanini B."/>
            <person name="Muratet M."/>
            <person name="Nehls U."/>
            <person name="Niculita-Hirzel H."/>
            <person name="Oudot-Le Secq M.P."/>
            <person name="Peter M."/>
            <person name="Quesneville H."/>
            <person name="Rajashekar B."/>
            <person name="Reich M."/>
            <person name="Rouhier N."/>
            <person name="Schmutz J."/>
            <person name="Yin T."/>
            <person name="Chalot M."/>
            <person name="Henrissat B."/>
            <person name="Kuees U."/>
            <person name="Lucas S."/>
            <person name="Van de Peer Y."/>
            <person name="Podila G.K."/>
            <person name="Polle A."/>
            <person name="Pukkila P.J."/>
            <person name="Richardson P.M."/>
            <person name="Rouze P."/>
            <person name="Sanders I.R."/>
            <person name="Stajich J.E."/>
            <person name="Tunlid A."/>
            <person name="Tuskan G."/>
            <person name="Grigoriev I.V."/>
        </authorList>
    </citation>
    <scope>NUCLEOTIDE SEQUENCE [LARGE SCALE GENOMIC DNA]</scope>
    <source>
        <strain evidence="3">S238N-H82 / ATCC MYA-4686</strain>
    </source>
</reference>
<dbReference type="PANTHER" id="PTHR47691:SF3">
    <property type="entry name" value="HTH-TYPE TRANSCRIPTIONAL REGULATOR RV0890C-RELATED"/>
    <property type="match status" value="1"/>
</dbReference>
<dbReference type="InParanoid" id="B0D5S9"/>
<dbReference type="HOGENOM" id="CLU_255788_0_0_1"/>
<dbReference type="SUPFAM" id="SSF52540">
    <property type="entry name" value="P-loop containing nucleoside triphosphate hydrolases"/>
    <property type="match status" value="1"/>
</dbReference>
<dbReference type="Proteomes" id="UP000001194">
    <property type="component" value="Unassembled WGS sequence"/>
</dbReference>
<accession>B0D5S9</accession>
<proteinExistence type="predicted"/>